<feature type="chain" id="PRO_5039597814" evidence="2">
    <location>
        <begin position="25"/>
        <end position="344"/>
    </location>
</feature>
<protein>
    <submittedName>
        <fullName evidence="4">Iron complex transport system substrate-binding protein</fullName>
    </submittedName>
</protein>
<dbReference type="InterPro" id="IPR050902">
    <property type="entry name" value="ABC_Transporter_SBP"/>
</dbReference>
<dbReference type="PROSITE" id="PS50983">
    <property type="entry name" value="FE_B12_PBP"/>
    <property type="match status" value="1"/>
</dbReference>
<dbReference type="InterPro" id="IPR002491">
    <property type="entry name" value="ABC_transptr_periplasmic_BD"/>
</dbReference>
<evidence type="ECO:0000259" key="3">
    <source>
        <dbReference type="PROSITE" id="PS50983"/>
    </source>
</evidence>
<name>A0A1M7UKB0_9FIRM</name>
<comment type="similarity">
    <text evidence="1">Belongs to the bacterial solute-binding protein 8 family.</text>
</comment>
<proteinExistence type="inferred from homology"/>
<evidence type="ECO:0000256" key="2">
    <source>
        <dbReference type="SAM" id="SignalP"/>
    </source>
</evidence>
<dbReference type="AlphaFoldDB" id="A0A1M7UKB0"/>
<dbReference type="STRING" id="1121395.SAMN02745215_04038"/>
<evidence type="ECO:0000313" key="4">
    <source>
        <dbReference type="EMBL" id="SHN83462.1"/>
    </source>
</evidence>
<dbReference type="RefSeq" id="WP_072774248.1">
    <property type="nucleotide sequence ID" value="NZ_FRDN01000013.1"/>
</dbReference>
<gene>
    <name evidence="4" type="ORF">SAMN02745215_04038</name>
</gene>
<evidence type="ECO:0000313" key="5">
    <source>
        <dbReference type="Proteomes" id="UP000184010"/>
    </source>
</evidence>
<keyword evidence="5" id="KW-1185">Reference proteome</keyword>
<dbReference type="SUPFAM" id="SSF53807">
    <property type="entry name" value="Helical backbone' metal receptor"/>
    <property type="match status" value="1"/>
</dbReference>
<reference evidence="5" key="1">
    <citation type="submission" date="2016-12" db="EMBL/GenBank/DDBJ databases">
        <authorList>
            <person name="Varghese N."/>
            <person name="Submissions S."/>
        </authorList>
    </citation>
    <scope>NUCLEOTIDE SEQUENCE [LARGE SCALE GENOMIC DNA]</scope>
    <source>
        <strain evidence="5">DSM 11544</strain>
    </source>
</reference>
<keyword evidence="2" id="KW-0732">Signal</keyword>
<feature type="domain" description="Fe/B12 periplasmic-binding" evidence="3">
    <location>
        <begin position="66"/>
        <end position="342"/>
    </location>
</feature>
<sequence>MKKVMSMMLAVLVLTGILVGCAQKAESNSGEQASKAPETADSAQGHYPVTVENFGMSSTYEAAPERVVVLSYSQAEIMVALGIEDKIVALTPSMNRIEEVAEEYREKVAGLPVFDSTRLSQYGVPNLEVVLSQSPDFVWGTSYNFRAANCGEPGDYKANKINIYASEGTVVDQPTLENVYNDITNIGIIFNIEDRAASLVEELRSRENAVKKAVAGLEEVSVFTLDDIGEGVYYTTGGATLEDYLIATAGGRNIFSELMTQYPEVSAEEIIMRNPQHVVVTSYFTSGDGQAKQDAIKNSADFVKVTAVTEDNFLILSGLMVWPGLQSLDGLEAIAKTLHPEAFR</sequence>
<evidence type="ECO:0000256" key="1">
    <source>
        <dbReference type="ARBA" id="ARBA00008814"/>
    </source>
</evidence>
<dbReference type="Gene3D" id="3.40.50.1980">
    <property type="entry name" value="Nitrogenase molybdenum iron protein domain"/>
    <property type="match status" value="2"/>
</dbReference>
<dbReference type="PANTHER" id="PTHR30535:SF7">
    <property type="entry name" value="IRON(III) DICITRATE-BINDING PROTEIN"/>
    <property type="match status" value="1"/>
</dbReference>
<organism evidence="4 5">
    <name type="scientific">Desulfitobacterium chlororespirans DSM 11544</name>
    <dbReference type="NCBI Taxonomy" id="1121395"/>
    <lineage>
        <taxon>Bacteria</taxon>
        <taxon>Bacillati</taxon>
        <taxon>Bacillota</taxon>
        <taxon>Clostridia</taxon>
        <taxon>Eubacteriales</taxon>
        <taxon>Desulfitobacteriaceae</taxon>
        <taxon>Desulfitobacterium</taxon>
    </lineage>
</organism>
<dbReference type="PROSITE" id="PS51257">
    <property type="entry name" value="PROKAR_LIPOPROTEIN"/>
    <property type="match status" value="1"/>
</dbReference>
<accession>A0A1M7UKB0</accession>
<dbReference type="EMBL" id="FRDN01000013">
    <property type="protein sequence ID" value="SHN83462.1"/>
    <property type="molecule type" value="Genomic_DNA"/>
</dbReference>
<dbReference type="Pfam" id="PF01497">
    <property type="entry name" value="Peripla_BP_2"/>
    <property type="match status" value="1"/>
</dbReference>
<dbReference type="PANTHER" id="PTHR30535">
    <property type="entry name" value="VITAMIN B12-BINDING PROTEIN"/>
    <property type="match status" value="1"/>
</dbReference>
<dbReference type="Proteomes" id="UP000184010">
    <property type="component" value="Unassembled WGS sequence"/>
</dbReference>
<feature type="signal peptide" evidence="2">
    <location>
        <begin position="1"/>
        <end position="24"/>
    </location>
</feature>